<keyword evidence="1" id="KW-0472">Membrane</keyword>
<evidence type="ECO:0000256" key="1">
    <source>
        <dbReference type="SAM" id="Phobius"/>
    </source>
</evidence>
<evidence type="ECO:0000259" key="2">
    <source>
        <dbReference type="Pfam" id="PF14258"/>
    </source>
</evidence>
<evidence type="ECO:0000313" key="4">
    <source>
        <dbReference type="Proteomes" id="UP000664795"/>
    </source>
</evidence>
<dbReference type="Pfam" id="PF14258">
    <property type="entry name" value="DUF4350"/>
    <property type="match status" value="1"/>
</dbReference>
<feature type="transmembrane region" description="Helical" evidence="1">
    <location>
        <begin position="7"/>
        <end position="24"/>
    </location>
</feature>
<evidence type="ECO:0000313" key="3">
    <source>
        <dbReference type="EMBL" id="MBO0934082.1"/>
    </source>
</evidence>
<dbReference type="RefSeq" id="WP_207338045.1">
    <property type="nucleotide sequence ID" value="NZ_JAFMYU010000026.1"/>
</dbReference>
<name>A0A939GCJ0_9BACT</name>
<organism evidence="3 4">
    <name type="scientific">Fibrella aquatilis</name>
    <dbReference type="NCBI Taxonomy" id="2817059"/>
    <lineage>
        <taxon>Bacteria</taxon>
        <taxon>Pseudomonadati</taxon>
        <taxon>Bacteroidota</taxon>
        <taxon>Cytophagia</taxon>
        <taxon>Cytophagales</taxon>
        <taxon>Spirosomataceae</taxon>
        <taxon>Fibrella</taxon>
    </lineage>
</organism>
<dbReference type="Proteomes" id="UP000664795">
    <property type="component" value="Unassembled WGS sequence"/>
</dbReference>
<keyword evidence="1" id="KW-0812">Transmembrane</keyword>
<feature type="domain" description="DUF4350" evidence="2">
    <location>
        <begin position="39"/>
        <end position="215"/>
    </location>
</feature>
<sequence length="409" mass="46507">MKKPNKYLLILLGMVVVYTLMEYFRPKTINWDATYRNTDTQPLGSKAMFELLPALVKQPAVTNVRKPIYNQLTEETLPANSNYLFVQGDFDIDDLDQTKLLAWVKRGNTAFISAYSFPDTLEKVLHFRAPLSPFSLADSTLRTNFVNPALRTPNGYNVRHDDGRNYLQVTQPNSPIRVLARNARQQAIFLRIPYGKGTFFIHNLPLAFTNYYALDSATTTQATGALSYLPARPTYWDEYQKQGRFSAEEQSLLRYVLKQPALTWGYYILVWSLLLYAIFAGKRTQRIIPVAEPLKNTTLDFVQTVGRVYFQQGNHDNVARKQIRYFLARLRERYALDTSTLDNELTDTLTRKSGVDAQVVAQLVLILNQANRAIGLNEADLITINAAIEKFQAAAGGGATVRRALTTYY</sequence>
<comment type="caution">
    <text evidence="3">The sequence shown here is derived from an EMBL/GenBank/DDBJ whole genome shotgun (WGS) entry which is preliminary data.</text>
</comment>
<dbReference type="AlphaFoldDB" id="A0A939GCJ0"/>
<reference evidence="3 4" key="1">
    <citation type="submission" date="2021-03" db="EMBL/GenBank/DDBJ databases">
        <title>Fibrella sp. HMF5036 genome sequencing and assembly.</title>
        <authorList>
            <person name="Kang H."/>
            <person name="Kim H."/>
            <person name="Bae S."/>
            <person name="Joh K."/>
        </authorList>
    </citation>
    <scope>NUCLEOTIDE SEQUENCE [LARGE SCALE GENOMIC DNA]</scope>
    <source>
        <strain evidence="3 4">HMF5036</strain>
    </source>
</reference>
<keyword evidence="4" id="KW-1185">Reference proteome</keyword>
<proteinExistence type="predicted"/>
<keyword evidence="1" id="KW-1133">Transmembrane helix</keyword>
<dbReference type="InterPro" id="IPR025646">
    <property type="entry name" value="DUF4350"/>
</dbReference>
<dbReference type="EMBL" id="JAFMYU010000026">
    <property type="protein sequence ID" value="MBO0934082.1"/>
    <property type="molecule type" value="Genomic_DNA"/>
</dbReference>
<gene>
    <name evidence="3" type="ORF">J2I48_23945</name>
</gene>
<protein>
    <submittedName>
        <fullName evidence="3">DUF4350 domain-containing protein</fullName>
    </submittedName>
</protein>
<feature type="transmembrane region" description="Helical" evidence="1">
    <location>
        <begin position="261"/>
        <end position="279"/>
    </location>
</feature>
<accession>A0A939GCJ0</accession>